<dbReference type="VEuPathDB" id="MicrosporidiaDB:NBO_53g0004"/>
<organism evidence="1 2">
    <name type="scientific">Nosema bombycis (strain CQ1 / CVCC 102059)</name>
    <name type="common">Microsporidian parasite</name>
    <name type="synonym">Pebrine of silkworm</name>
    <dbReference type="NCBI Taxonomy" id="578461"/>
    <lineage>
        <taxon>Eukaryota</taxon>
        <taxon>Fungi</taxon>
        <taxon>Fungi incertae sedis</taxon>
        <taxon>Microsporidia</taxon>
        <taxon>Nosematidae</taxon>
        <taxon>Nosema</taxon>
    </lineage>
</organism>
<evidence type="ECO:0000313" key="1">
    <source>
        <dbReference type="EMBL" id="EOB13879.1"/>
    </source>
</evidence>
<evidence type="ECO:0000313" key="2">
    <source>
        <dbReference type="Proteomes" id="UP000016927"/>
    </source>
</evidence>
<keyword evidence="2" id="KW-1185">Reference proteome</keyword>
<proteinExistence type="predicted"/>
<dbReference type="EMBL" id="KB908961">
    <property type="protein sequence ID" value="EOB13879.1"/>
    <property type="molecule type" value="Genomic_DNA"/>
</dbReference>
<gene>
    <name evidence="1" type="ORF">NBO_53g0004</name>
</gene>
<accession>R0M7D1</accession>
<name>R0M7D1_NOSB1</name>
<reference evidence="1 2" key="1">
    <citation type="journal article" date="2013" name="BMC Genomics">
        <title>Comparative genomics of parasitic silkworm microsporidia reveal an association between genome expansion and host adaptation.</title>
        <authorList>
            <person name="Pan G."/>
            <person name="Xu J."/>
            <person name="Li T."/>
            <person name="Xia Q."/>
            <person name="Liu S.L."/>
            <person name="Zhang G."/>
            <person name="Li S."/>
            <person name="Li C."/>
            <person name="Liu H."/>
            <person name="Yang L."/>
            <person name="Liu T."/>
            <person name="Zhang X."/>
            <person name="Wu Z."/>
            <person name="Fan W."/>
            <person name="Dang X."/>
            <person name="Xiang H."/>
            <person name="Tao M."/>
            <person name="Li Y."/>
            <person name="Hu J."/>
            <person name="Li Z."/>
            <person name="Lin L."/>
            <person name="Luo J."/>
            <person name="Geng L."/>
            <person name="Wang L."/>
            <person name="Long M."/>
            <person name="Wan Y."/>
            <person name="He N."/>
            <person name="Zhang Z."/>
            <person name="Lu C."/>
            <person name="Keeling P.J."/>
            <person name="Wang J."/>
            <person name="Xiang Z."/>
            <person name="Zhou Z."/>
        </authorList>
    </citation>
    <scope>NUCLEOTIDE SEQUENCE [LARGE SCALE GENOMIC DNA]</scope>
    <source>
        <strain evidence="2">CQ1 / CVCC 102059</strain>
    </source>
</reference>
<sequence>MKITNFFILTRLITTTRNRSENLELINSFLENKSSVNAMCFCDINSLCDLQSTPENIYASRGSICFDHDNQKCLLYLKNVLNIVFNKKIIKNSEGSESFYSKKKKIHIFESDKFSILFFPFKVSQKRYSRLLIFVVLKDKNWNLNDLWKYFCDTNSTNLIQFYHQSDLMYVDVNIPIPNLIYLTNKFEITKDEPLISELNLQDEMITENENFWFIWKKRLSNFFKPAQLSLKVYNPYLVFVCRENDGKILIMFKDYNKF</sequence>
<dbReference type="Proteomes" id="UP000016927">
    <property type="component" value="Unassembled WGS sequence"/>
</dbReference>
<dbReference type="AlphaFoldDB" id="R0M7D1"/>
<protein>
    <submittedName>
        <fullName evidence="1">Uncharacterized protein</fullName>
    </submittedName>
</protein>
<dbReference type="HOGENOM" id="CLU_1073989_0_0_1"/>